<protein>
    <submittedName>
        <fullName evidence="2">Uncharacterized protein</fullName>
    </submittedName>
</protein>
<feature type="region of interest" description="Disordered" evidence="1">
    <location>
        <begin position="1"/>
        <end position="23"/>
    </location>
</feature>
<name>A0A085M525_9BILA</name>
<evidence type="ECO:0000313" key="3">
    <source>
        <dbReference type="Proteomes" id="UP000030764"/>
    </source>
</evidence>
<proteinExistence type="predicted"/>
<reference evidence="2 3" key="1">
    <citation type="journal article" date="2014" name="Nat. Genet.">
        <title>Genome and transcriptome of the porcine whipworm Trichuris suis.</title>
        <authorList>
            <person name="Jex A.R."/>
            <person name="Nejsum P."/>
            <person name="Schwarz E.M."/>
            <person name="Hu L."/>
            <person name="Young N.D."/>
            <person name="Hall R.S."/>
            <person name="Korhonen P.K."/>
            <person name="Liao S."/>
            <person name="Thamsborg S."/>
            <person name="Xia J."/>
            <person name="Xu P."/>
            <person name="Wang S."/>
            <person name="Scheerlinck J.P."/>
            <person name="Hofmann A."/>
            <person name="Sternberg P.W."/>
            <person name="Wang J."/>
            <person name="Gasser R.B."/>
        </authorList>
    </citation>
    <scope>NUCLEOTIDE SEQUENCE [LARGE SCALE GENOMIC DNA]</scope>
    <source>
        <strain evidence="2">DCEP-RM93M</strain>
    </source>
</reference>
<evidence type="ECO:0000313" key="2">
    <source>
        <dbReference type="EMBL" id="KFD52321.1"/>
    </source>
</evidence>
<dbReference type="Proteomes" id="UP000030764">
    <property type="component" value="Unassembled WGS sequence"/>
</dbReference>
<organism evidence="2 3">
    <name type="scientific">Trichuris suis</name>
    <name type="common">pig whipworm</name>
    <dbReference type="NCBI Taxonomy" id="68888"/>
    <lineage>
        <taxon>Eukaryota</taxon>
        <taxon>Metazoa</taxon>
        <taxon>Ecdysozoa</taxon>
        <taxon>Nematoda</taxon>
        <taxon>Enoplea</taxon>
        <taxon>Dorylaimia</taxon>
        <taxon>Trichinellida</taxon>
        <taxon>Trichuridae</taxon>
        <taxon>Trichuris</taxon>
    </lineage>
</organism>
<dbReference type="AlphaFoldDB" id="A0A085M525"/>
<evidence type="ECO:0000256" key="1">
    <source>
        <dbReference type="SAM" id="MobiDB-lite"/>
    </source>
</evidence>
<keyword evidence="3" id="KW-1185">Reference proteome</keyword>
<gene>
    <name evidence="2" type="ORF">M513_06884</name>
</gene>
<accession>A0A085M525</accession>
<dbReference type="EMBL" id="KL363229">
    <property type="protein sequence ID" value="KFD52321.1"/>
    <property type="molecule type" value="Genomic_DNA"/>
</dbReference>
<sequence>MPSYDRCPSHRAQDVNPGGRRAHDETTLKAFHSTKEEKPSARYKTASILHEDLKNQAPVFHSTKELKRCALEHNRSILHEDLNNEAPLLLSNTVSKLRTIESENFHAVVEGSILQMKFHSTKEVKRHALQETESIVHEDLNNQAPVPFYKRSKALRLAAKQILYCTSSILQKKFHTAKEVKRYALQQERVYTARGSRQSSCRIAQRHLCIAIDNCFISRNSRISTQSLRVPFYKRSRTQWLAEYRVSPL</sequence>